<organism evidence="2 3">
    <name type="scientific">Natrinema versiforme</name>
    <dbReference type="NCBI Taxonomy" id="88724"/>
    <lineage>
        <taxon>Archaea</taxon>
        <taxon>Methanobacteriati</taxon>
        <taxon>Methanobacteriota</taxon>
        <taxon>Stenosarchaea group</taxon>
        <taxon>Halobacteria</taxon>
        <taxon>Halobacteriales</taxon>
        <taxon>Natrialbaceae</taxon>
        <taxon>Natrinema</taxon>
    </lineage>
</organism>
<evidence type="ECO:0000256" key="1">
    <source>
        <dbReference type="SAM" id="Phobius"/>
    </source>
</evidence>
<dbReference type="Proteomes" id="UP000302218">
    <property type="component" value="Chromosome"/>
</dbReference>
<dbReference type="KEGG" id="nvr:FEJ81_16695"/>
<sequence>MTTMNVNKIKSMIRGNTGRITMIMMLMMVAVAGAAVPSMAQDDTTDSDVSDITVEVSDNGTAYEGTVELYDASDDSMVDTNTVESDGTITFQGHASGDYYLSTDGDAPTESKNFTHEDGATQVNWDISDNTLTVEEPTYILEASATLDNETVTADFTLDDGNKSGESVQYDVEDGEYTISAEYVEENEDGENVTYTASKTVDMNGSDQSVELTLEEEDEGVVGNTVDTAGSTWTDLVTEYGVVVAGIIVVVLVLIIVYGLMAIGSAARDDPQP</sequence>
<proteinExistence type="predicted"/>
<name>A0A4P8WKT0_9EURY</name>
<dbReference type="AlphaFoldDB" id="A0A4P8WKT0"/>
<keyword evidence="1" id="KW-0472">Membrane</keyword>
<dbReference type="EMBL" id="CP040330">
    <property type="protein sequence ID" value="QCS43905.1"/>
    <property type="molecule type" value="Genomic_DNA"/>
</dbReference>
<accession>A0A4P8WKT0</accession>
<evidence type="ECO:0000313" key="3">
    <source>
        <dbReference type="Proteomes" id="UP000302218"/>
    </source>
</evidence>
<gene>
    <name evidence="2" type="ORF">FEJ81_16695</name>
</gene>
<evidence type="ECO:0000313" key="2">
    <source>
        <dbReference type="EMBL" id="QCS43905.1"/>
    </source>
</evidence>
<keyword evidence="1" id="KW-0812">Transmembrane</keyword>
<keyword evidence="1" id="KW-1133">Transmembrane helix</keyword>
<protein>
    <submittedName>
        <fullName evidence="2">Uncharacterized protein</fullName>
    </submittedName>
</protein>
<reference evidence="3" key="1">
    <citation type="submission" date="2019-05" db="EMBL/GenBank/DDBJ databases">
        <title>Genome sequence and methylation pattern of the halophilic Archaeon Natrinema versiforme BOL5-4.</title>
        <authorList>
            <person name="DasSarma P."/>
            <person name="Anton B.P."/>
            <person name="DasSarma S.L."/>
            <person name="Martinez F.L."/>
            <person name="Guzman D."/>
            <person name="Roberts R.J."/>
            <person name="DasSarma S."/>
        </authorList>
    </citation>
    <scope>NUCLEOTIDE SEQUENCE [LARGE SCALE GENOMIC DNA]</scope>
    <source>
        <strain evidence="3">BOL5-4</strain>
    </source>
</reference>
<feature type="transmembrane region" description="Helical" evidence="1">
    <location>
        <begin position="240"/>
        <end position="263"/>
    </location>
</feature>